<reference evidence="2 3" key="1">
    <citation type="submission" date="2016-09" db="EMBL/GenBank/DDBJ databases">
        <title>Bacillus aquimaris SAMM genome sequence reveals colonization and biosurfactant production capacities.</title>
        <authorList>
            <person name="Waghmode S.R."/>
            <person name="Suryavanshi M.V."/>
        </authorList>
    </citation>
    <scope>NUCLEOTIDE SEQUENCE [LARGE SCALE GENOMIC DNA]</scope>
    <source>
        <strain evidence="2 3">SAMM</strain>
    </source>
</reference>
<dbReference type="Proteomes" id="UP000182062">
    <property type="component" value="Unassembled WGS sequence"/>
</dbReference>
<accession>A0A1J6X0Q9</accession>
<dbReference type="Pfam" id="PF20316">
    <property type="entry name" value="DUF6612"/>
    <property type="match status" value="1"/>
</dbReference>
<dbReference type="RefSeq" id="WP_071617399.1">
    <property type="nucleotide sequence ID" value="NZ_MINN01000074.1"/>
</dbReference>
<dbReference type="Gene3D" id="2.50.20.20">
    <property type="match status" value="1"/>
</dbReference>
<dbReference type="OrthoDB" id="1957331at2"/>
<gene>
    <name evidence="2" type="ORF">BHE18_03455</name>
</gene>
<feature type="chain" id="PRO_5009640596" description="Lipoprotein" evidence="1">
    <location>
        <begin position="21"/>
        <end position="266"/>
    </location>
</feature>
<dbReference type="AlphaFoldDB" id="A0A1J6X0Q9"/>
<sequence length="266" mass="30585">MKKLFLTSLAISTLTLGLSACSPKPETPEEILDASIKAMKETNSFRIDMNIDQDLTYGPPSGEPDKQTAEIVTDYVKEPEGLHLNTHMNVAGPKVDAEMYFAEGEVYTTSSRWDHWYKGKENGYQPSLDTVRRMVDLDKRLEWLKTHSEEMEVKEEDDQWVLTFSGEGEKFNRFTEFILDLSKPALYQSLYLEDIKTNDLNYKIYIDRKSFLPAESEINIDIEMMNELDGNEMAAIQTIKETYTKMDEIEAVTIPSEVKDTAKDKF</sequence>
<dbReference type="EMBL" id="MINN01000074">
    <property type="protein sequence ID" value="OIU71729.1"/>
    <property type="molecule type" value="Genomic_DNA"/>
</dbReference>
<evidence type="ECO:0000313" key="2">
    <source>
        <dbReference type="EMBL" id="OIU71729.1"/>
    </source>
</evidence>
<evidence type="ECO:0008006" key="4">
    <source>
        <dbReference type="Google" id="ProtNLM"/>
    </source>
</evidence>
<keyword evidence="1" id="KW-0732">Signal</keyword>
<proteinExistence type="predicted"/>
<evidence type="ECO:0000256" key="1">
    <source>
        <dbReference type="SAM" id="SignalP"/>
    </source>
</evidence>
<dbReference type="PROSITE" id="PS51257">
    <property type="entry name" value="PROKAR_LIPOPROTEIN"/>
    <property type="match status" value="1"/>
</dbReference>
<dbReference type="InterPro" id="IPR046720">
    <property type="entry name" value="DUF6612"/>
</dbReference>
<comment type="caution">
    <text evidence="2">The sequence shown here is derived from an EMBL/GenBank/DDBJ whole genome shotgun (WGS) entry which is preliminary data.</text>
</comment>
<protein>
    <recommendedName>
        <fullName evidence="4">Lipoprotein</fullName>
    </recommendedName>
</protein>
<keyword evidence="3" id="KW-1185">Reference proteome</keyword>
<feature type="signal peptide" evidence="1">
    <location>
        <begin position="1"/>
        <end position="20"/>
    </location>
</feature>
<evidence type="ECO:0000313" key="3">
    <source>
        <dbReference type="Proteomes" id="UP000182062"/>
    </source>
</evidence>
<name>A0A1J6X0Q9_9BACI</name>
<organism evidence="2 3">
    <name type="scientific">Rossellomorea aquimaris</name>
    <dbReference type="NCBI Taxonomy" id="189382"/>
    <lineage>
        <taxon>Bacteria</taxon>
        <taxon>Bacillati</taxon>
        <taxon>Bacillota</taxon>
        <taxon>Bacilli</taxon>
        <taxon>Bacillales</taxon>
        <taxon>Bacillaceae</taxon>
        <taxon>Rossellomorea</taxon>
    </lineage>
</organism>